<protein>
    <submittedName>
        <fullName evidence="1">Uncharacterized protein</fullName>
    </submittedName>
</protein>
<dbReference type="HOGENOM" id="CLU_209006_0_0_6"/>
<sequence>MPTADINNKSQKLVARVPHEIVELMEITKEAGESTGKYIVAAIKTEAKRRQRKAKTSPEQ</sequence>
<gene>
    <name evidence="1" type="ORF">XBKB1_1690001</name>
</gene>
<dbReference type="RefSeq" id="WP_038195503.1">
    <property type="nucleotide sequence ID" value="NZ_CAWLXS010000165.1"/>
</dbReference>
<dbReference type="NCBIfam" id="NF041551">
    <property type="entry name" value="YlcI_YnfO_N"/>
    <property type="match status" value="1"/>
</dbReference>
<accession>A0A077PTW6</accession>
<organism evidence="1">
    <name type="scientific">Xenorhabdus bovienii str. kraussei Becker Underwood</name>
    <dbReference type="NCBI Taxonomy" id="1398204"/>
    <lineage>
        <taxon>Bacteria</taxon>
        <taxon>Pseudomonadati</taxon>
        <taxon>Pseudomonadota</taxon>
        <taxon>Gammaproteobacteria</taxon>
        <taxon>Enterobacterales</taxon>
        <taxon>Morganellaceae</taxon>
        <taxon>Xenorhabdus</taxon>
    </lineage>
</organism>
<dbReference type="EMBL" id="CBSZ010000078">
    <property type="protein sequence ID" value="CDH23294.1"/>
    <property type="molecule type" value="Genomic_DNA"/>
</dbReference>
<dbReference type="Proteomes" id="UP000028493">
    <property type="component" value="Unassembled WGS sequence"/>
</dbReference>
<dbReference type="AlphaFoldDB" id="A0A077PTW6"/>
<evidence type="ECO:0000313" key="1">
    <source>
        <dbReference type="EMBL" id="CDH23294.1"/>
    </source>
</evidence>
<proteinExistence type="predicted"/>
<reference evidence="1" key="1">
    <citation type="submission" date="2013-07" db="EMBL/GenBank/DDBJ databases">
        <title>Sub-species coevolution in mutualistic symbiosis.</title>
        <authorList>
            <person name="Murfin K."/>
            <person name="Klassen J."/>
            <person name="Lee M."/>
            <person name="Forst S."/>
            <person name="Stock P."/>
            <person name="Goodrich-Blair H."/>
        </authorList>
    </citation>
    <scope>NUCLEOTIDE SEQUENCE [LARGE SCALE GENOMIC DNA]</scope>
    <source>
        <strain evidence="1">Kraussei Becker Underwood</strain>
    </source>
</reference>
<name>A0A077PTW6_XENBV</name>
<comment type="caution">
    <text evidence="1">The sequence shown here is derived from an EMBL/GenBank/DDBJ whole genome shotgun (WGS) entry which is preliminary data.</text>
</comment>